<gene>
    <name evidence="6" type="ORF">SAMN05421743_101474</name>
</gene>
<dbReference type="SUPFAM" id="SSF51182">
    <property type="entry name" value="RmlC-like cupins"/>
    <property type="match status" value="1"/>
</dbReference>
<dbReference type="Proteomes" id="UP000198584">
    <property type="component" value="Unassembled WGS sequence"/>
</dbReference>
<dbReference type="InterPro" id="IPR008778">
    <property type="entry name" value="Pirin_C_dom"/>
</dbReference>
<keyword evidence="2" id="KW-0408">Iron</keyword>
<dbReference type="STRING" id="571932.SAMN05421743_101474"/>
<sequence>MANEREIERVWTVDFQDGSGPHKKVGQVLPPGNWEQFDPFLLMAEDWFQQGTFPDHPHRGMETITYVIEGKLKHEDNHGGSGVLEPGDAQLMTAGSGIVHSEDPLPGETVHSLQLWLNLPGSKKSSKPRYQDLKAEAIPVRKEEGAEVRVYSGTSGNVKADTENHVPLTYVEMKLEAGAIVTQNLPGSFNGFLYIMEGSGTFGKDETEGEKNQVLWLGRTSKKADSEITIKADEQLRAILVAGEPIGEPVVARGPFVMNTEEEIFQAYRDYQEGKFGPSE</sequence>
<dbReference type="PIRSF" id="PIRSF006232">
    <property type="entry name" value="Pirin"/>
    <property type="match status" value="1"/>
</dbReference>
<feature type="binding site" evidence="2">
    <location>
        <position position="102"/>
    </location>
    <ligand>
        <name>Fe cation</name>
        <dbReference type="ChEBI" id="CHEBI:24875"/>
    </ligand>
</feature>
<accession>A0A1H3WKE2</accession>
<dbReference type="InterPro" id="IPR012093">
    <property type="entry name" value="Pirin"/>
</dbReference>
<dbReference type="EMBL" id="FNQR01000001">
    <property type="protein sequence ID" value="SDZ86802.1"/>
    <property type="molecule type" value="Genomic_DNA"/>
</dbReference>
<dbReference type="InterPro" id="IPR011051">
    <property type="entry name" value="RmlC_Cupin_sf"/>
</dbReference>
<feature type="domain" description="Pirin C-terminal" evidence="5">
    <location>
        <begin position="170"/>
        <end position="277"/>
    </location>
</feature>
<comment type="cofactor">
    <cofactor evidence="2">
        <name>Fe cation</name>
        <dbReference type="ChEBI" id="CHEBI:24875"/>
    </cofactor>
    <text evidence="2">Binds 1 Fe cation per subunit.</text>
</comment>
<dbReference type="Gene3D" id="2.60.120.10">
    <property type="entry name" value="Jelly Rolls"/>
    <property type="match status" value="2"/>
</dbReference>
<proteinExistence type="inferred from homology"/>
<dbReference type="PANTHER" id="PTHR13903:SF8">
    <property type="entry name" value="PIRIN"/>
    <property type="match status" value="1"/>
</dbReference>
<evidence type="ECO:0000256" key="3">
    <source>
        <dbReference type="RuleBase" id="RU003457"/>
    </source>
</evidence>
<feature type="binding site" evidence="2">
    <location>
        <position position="56"/>
    </location>
    <ligand>
        <name>Fe cation</name>
        <dbReference type="ChEBI" id="CHEBI:24875"/>
    </ligand>
</feature>
<dbReference type="GO" id="GO:0046872">
    <property type="term" value="F:metal ion binding"/>
    <property type="evidence" value="ECO:0007669"/>
    <property type="project" value="UniProtKB-KW"/>
</dbReference>
<evidence type="ECO:0008006" key="8">
    <source>
        <dbReference type="Google" id="ProtNLM"/>
    </source>
</evidence>
<dbReference type="Pfam" id="PF05726">
    <property type="entry name" value="Pirin_C"/>
    <property type="match status" value="1"/>
</dbReference>
<dbReference type="RefSeq" id="WP_093041890.1">
    <property type="nucleotide sequence ID" value="NZ_FNQR01000001.1"/>
</dbReference>
<dbReference type="PANTHER" id="PTHR13903">
    <property type="entry name" value="PIRIN-RELATED"/>
    <property type="match status" value="1"/>
</dbReference>
<dbReference type="InterPro" id="IPR003829">
    <property type="entry name" value="Pirin_N_dom"/>
</dbReference>
<evidence type="ECO:0000256" key="1">
    <source>
        <dbReference type="ARBA" id="ARBA00008416"/>
    </source>
</evidence>
<dbReference type="OrthoDB" id="321327at2"/>
<keyword evidence="2" id="KW-0479">Metal-binding</keyword>
<dbReference type="AlphaFoldDB" id="A0A1H3WKE2"/>
<feature type="binding site" evidence="2">
    <location>
        <position position="58"/>
    </location>
    <ligand>
        <name>Fe cation</name>
        <dbReference type="ChEBI" id="CHEBI:24875"/>
    </ligand>
</feature>
<keyword evidence="7" id="KW-1185">Reference proteome</keyword>
<evidence type="ECO:0000313" key="7">
    <source>
        <dbReference type="Proteomes" id="UP000198584"/>
    </source>
</evidence>
<organism evidence="6 7">
    <name type="scientific">Thalassobacillus cyri</name>
    <dbReference type="NCBI Taxonomy" id="571932"/>
    <lineage>
        <taxon>Bacteria</taxon>
        <taxon>Bacillati</taxon>
        <taxon>Bacillota</taxon>
        <taxon>Bacilli</taxon>
        <taxon>Bacillales</taxon>
        <taxon>Bacillaceae</taxon>
        <taxon>Thalassobacillus</taxon>
    </lineage>
</organism>
<reference evidence="6 7" key="1">
    <citation type="submission" date="2016-10" db="EMBL/GenBank/DDBJ databases">
        <authorList>
            <person name="de Groot N.N."/>
        </authorList>
    </citation>
    <scope>NUCLEOTIDE SEQUENCE [LARGE SCALE GENOMIC DNA]</scope>
    <source>
        <strain evidence="6 7">CCM7597</strain>
    </source>
</reference>
<dbReference type="InterPro" id="IPR014710">
    <property type="entry name" value="RmlC-like_jellyroll"/>
</dbReference>
<feature type="binding site" evidence="2">
    <location>
        <position position="100"/>
    </location>
    <ligand>
        <name>Fe cation</name>
        <dbReference type="ChEBI" id="CHEBI:24875"/>
    </ligand>
</feature>
<dbReference type="CDD" id="cd02909">
    <property type="entry name" value="cupin_pirin_N"/>
    <property type="match status" value="1"/>
</dbReference>
<comment type="similarity">
    <text evidence="1 3">Belongs to the pirin family.</text>
</comment>
<name>A0A1H3WKE2_9BACI</name>
<evidence type="ECO:0000259" key="5">
    <source>
        <dbReference type="Pfam" id="PF05726"/>
    </source>
</evidence>
<evidence type="ECO:0000259" key="4">
    <source>
        <dbReference type="Pfam" id="PF02678"/>
    </source>
</evidence>
<dbReference type="Pfam" id="PF02678">
    <property type="entry name" value="Pirin"/>
    <property type="match status" value="1"/>
</dbReference>
<dbReference type="CDD" id="cd02247">
    <property type="entry name" value="cupin_pirin_C"/>
    <property type="match status" value="1"/>
</dbReference>
<evidence type="ECO:0000313" key="6">
    <source>
        <dbReference type="EMBL" id="SDZ86802.1"/>
    </source>
</evidence>
<evidence type="ECO:0000256" key="2">
    <source>
        <dbReference type="PIRSR" id="PIRSR006232-1"/>
    </source>
</evidence>
<feature type="domain" description="Pirin N-terminal" evidence="4">
    <location>
        <begin position="45"/>
        <end position="117"/>
    </location>
</feature>
<protein>
    <recommendedName>
        <fullName evidence="8">Pirin N-terminal domain-containing protein</fullName>
    </recommendedName>
</protein>